<feature type="transmembrane region" description="Helical" evidence="1">
    <location>
        <begin position="22"/>
        <end position="41"/>
    </location>
</feature>
<accession>A0AAJ0AZ83</accession>
<dbReference type="RefSeq" id="XP_060434539.1">
    <property type="nucleotide sequence ID" value="XM_060566679.1"/>
</dbReference>
<evidence type="ECO:0000256" key="1">
    <source>
        <dbReference type="SAM" id="Phobius"/>
    </source>
</evidence>
<reference evidence="2" key="1">
    <citation type="submission" date="2021-06" db="EMBL/GenBank/DDBJ databases">
        <title>Comparative genomics, transcriptomics and evolutionary studies reveal genomic signatures of adaptation to plant cell wall in hemibiotrophic fungi.</title>
        <authorList>
            <consortium name="DOE Joint Genome Institute"/>
            <person name="Baroncelli R."/>
            <person name="Diaz J.F."/>
            <person name="Benocci T."/>
            <person name="Peng M."/>
            <person name="Battaglia E."/>
            <person name="Haridas S."/>
            <person name="Andreopoulos W."/>
            <person name="Labutti K."/>
            <person name="Pangilinan J."/>
            <person name="Floch G.L."/>
            <person name="Makela M.R."/>
            <person name="Henrissat B."/>
            <person name="Grigoriev I.V."/>
            <person name="Crouch J.A."/>
            <person name="De Vries R.P."/>
            <person name="Sukno S.A."/>
            <person name="Thon M.R."/>
        </authorList>
    </citation>
    <scope>NUCLEOTIDE SEQUENCE</scope>
    <source>
        <strain evidence="2">CBS 193.32</strain>
    </source>
</reference>
<sequence length="74" mass="8372">MGRGTADARHELSCLWMESLNVWWLSLVCAYVFSQTLRCWLVDSFGTLMRVPDGGLFTHISHGWGSISMPLDPK</sequence>
<organism evidence="2 3">
    <name type="scientific">Colletotrichum godetiae</name>
    <dbReference type="NCBI Taxonomy" id="1209918"/>
    <lineage>
        <taxon>Eukaryota</taxon>
        <taxon>Fungi</taxon>
        <taxon>Dikarya</taxon>
        <taxon>Ascomycota</taxon>
        <taxon>Pezizomycotina</taxon>
        <taxon>Sordariomycetes</taxon>
        <taxon>Hypocreomycetidae</taxon>
        <taxon>Glomerellales</taxon>
        <taxon>Glomerellaceae</taxon>
        <taxon>Colletotrichum</taxon>
        <taxon>Colletotrichum acutatum species complex</taxon>
    </lineage>
</organism>
<dbReference type="GeneID" id="85451205"/>
<keyword evidence="1" id="KW-1133">Transmembrane helix</keyword>
<proteinExistence type="predicted"/>
<protein>
    <submittedName>
        <fullName evidence="2">Uncharacterized protein</fullName>
    </submittedName>
</protein>
<keyword evidence="1" id="KW-0472">Membrane</keyword>
<keyword evidence="3" id="KW-1185">Reference proteome</keyword>
<keyword evidence="1" id="KW-0812">Transmembrane</keyword>
<evidence type="ECO:0000313" key="3">
    <source>
        <dbReference type="Proteomes" id="UP001224890"/>
    </source>
</evidence>
<evidence type="ECO:0000313" key="2">
    <source>
        <dbReference type="EMBL" id="KAK1690844.1"/>
    </source>
</evidence>
<dbReference type="AlphaFoldDB" id="A0AAJ0AZ83"/>
<dbReference type="EMBL" id="JAHMHR010000005">
    <property type="protein sequence ID" value="KAK1690844.1"/>
    <property type="molecule type" value="Genomic_DNA"/>
</dbReference>
<gene>
    <name evidence="2" type="ORF">BDP55DRAFT_310741</name>
</gene>
<comment type="caution">
    <text evidence="2">The sequence shown here is derived from an EMBL/GenBank/DDBJ whole genome shotgun (WGS) entry which is preliminary data.</text>
</comment>
<name>A0AAJ0AZ83_9PEZI</name>
<dbReference type="Proteomes" id="UP001224890">
    <property type="component" value="Unassembled WGS sequence"/>
</dbReference>